<name>A0A9P7JNR4_9AGAM</name>
<evidence type="ECO:0000313" key="2">
    <source>
        <dbReference type="Proteomes" id="UP000823399"/>
    </source>
</evidence>
<comment type="caution">
    <text evidence="1">The sequence shown here is derived from an EMBL/GenBank/DDBJ whole genome shotgun (WGS) entry which is preliminary data.</text>
</comment>
<sequence>MTSWSNFAREMRVDPYFEISVEMDFVKDARLRAAHGFRCKKFPSEKLPLPLVLSIVAHQNGQAKPSGSEYKQTFPNSAHFWMIEPRRYLIRFCTNAAVGHAIGVENFLPRISADDPNQIACDLENRATSKAVTPSMGVGAQLKAHVPVFAEVTSDYTSTLIAGHVVLRLRISEQLNKGNAAFERCTYILPTVRRNRETYVGDPLFTCGRYQRVQAHVS</sequence>
<protein>
    <submittedName>
        <fullName evidence="1">Uncharacterized protein</fullName>
    </submittedName>
</protein>
<organism evidence="1 2">
    <name type="scientific">Suillus discolor</name>
    <dbReference type="NCBI Taxonomy" id="1912936"/>
    <lineage>
        <taxon>Eukaryota</taxon>
        <taxon>Fungi</taxon>
        <taxon>Dikarya</taxon>
        <taxon>Basidiomycota</taxon>
        <taxon>Agaricomycotina</taxon>
        <taxon>Agaricomycetes</taxon>
        <taxon>Agaricomycetidae</taxon>
        <taxon>Boletales</taxon>
        <taxon>Suillineae</taxon>
        <taxon>Suillaceae</taxon>
        <taxon>Suillus</taxon>
    </lineage>
</organism>
<dbReference type="EMBL" id="JABBWM010000089">
    <property type="protein sequence ID" value="KAG2092652.1"/>
    <property type="molecule type" value="Genomic_DNA"/>
</dbReference>
<dbReference type="GeneID" id="64696556"/>
<reference evidence="1" key="1">
    <citation type="journal article" date="2020" name="New Phytol.">
        <title>Comparative genomics reveals dynamic genome evolution in host specialist ectomycorrhizal fungi.</title>
        <authorList>
            <person name="Lofgren L.A."/>
            <person name="Nguyen N.H."/>
            <person name="Vilgalys R."/>
            <person name="Ruytinx J."/>
            <person name="Liao H.L."/>
            <person name="Branco S."/>
            <person name="Kuo A."/>
            <person name="LaButti K."/>
            <person name="Lipzen A."/>
            <person name="Andreopoulos W."/>
            <person name="Pangilinan J."/>
            <person name="Riley R."/>
            <person name="Hundley H."/>
            <person name="Na H."/>
            <person name="Barry K."/>
            <person name="Grigoriev I.V."/>
            <person name="Stajich J.E."/>
            <person name="Kennedy P.G."/>
        </authorList>
    </citation>
    <scope>NUCLEOTIDE SEQUENCE</scope>
    <source>
        <strain evidence="1">FC423</strain>
    </source>
</reference>
<dbReference type="AlphaFoldDB" id="A0A9P7JNR4"/>
<dbReference type="Proteomes" id="UP000823399">
    <property type="component" value="Unassembled WGS sequence"/>
</dbReference>
<proteinExistence type="predicted"/>
<keyword evidence="2" id="KW-1185">Reference proteome</keyword>
<evidence type="ECO:0000313" key="1">
    <source>
        <dbReference type="EMBL" id="KAG2092652.1"/>
    </source>
</evidence>
<gene>
    <name evidence="1" type="ORF">F5147DRAFT_657627</name>
</gene>
<accession>A0A9P7JNR4</accession>
<dbReference type="RefSeq" id="XP_041286933.1">
    <property type="nucleotide sequence ID" value="XM_041434297.1"/>
</dbReference>